<sequence length="89" mass="9260">MTPKHVHPAGIRLIAGHLAGGAMLAASGLFSKFRRARAAATTHDEPQRAPRLVVDNSASFDCPEWPACGCPGGTVRPGCPGLKMPEASK</sequence>
<name>A0ABS5HSD9_9RHOB</name>
<organism evidence="2 3">
    <name type="scientific">Thalassovita aquimarina</name>
    <dbReference type="NCBI Taxonomy" id="2785917"/>
    <lineage>
        <taxon>Bacteria</taxon>
        <taxon>Pseudomonadati</taxon>
        <taxon>Pseudomonadota</taxon>
        <taxon>Alphaproteobacteria</taxon>
        <taxon>Rhodobacterales</taxon>
        <taxon>Roseobacteraceae</taxon>
        <taxon>Thalassovita</taxon>
    </lineage>
</organism>
<dbReference type="EMBL" id="JADMKU010000010">
    <property type="protein sequence ID" value="MBR9651887.1"/>
    <property type="molecule type" value="Genomic_DNA"/>
</dbReference>
<keyword evidence="1" id="KW-0812">Transmembrane</keyword>
<comment type="caution">
    <text evidence="2">The sequence shown here is derived from an EMBL/GenBank/DDBJ whole genome shotgun (WGS) entry which is preliminary data.</text>
</comment>
<feature type="transmembrane region" description="Helical" evidence="1">
    <location>
        <begin position="12"/>
        <end position="30"/>
    </location>
</feature>
<evidence type="ECO:0000313" key="2">
    <source>
        <dbReference type="EMBL" id="MBR9651887.1"/>
    </source>
</evidence>
<proteinExistence type="predicted"/>
<evidence type="ECO:0000313" key="3">
    <source>
        <dbReference type="Proteomes" id="UP001195941"/>
    </source>
</evidence>
<evidence type="ECO:0000256" key="1">
    <source>
        <dbReference type="SAM" id="Phobius"/>
    </source>
</evidence>
<gene>
    <name evidence="2" type="ORF">IT775_12225</name>
</gene>
<keyword evidence="1" id="KW-1133">Transmembrane helix</keyword>
<keyword evidence="3" id="KW-1185">Reference proteome</keyword>
<dbReference type="RefSeq" id="WP_212701403.1">
    <property type="nucleotide sequence ID" value="NZ_JADMKU010000010.1"/>
</dbReference>
<keyword evidence="1" id="KW-0472">Membrane</keyword>
<dbReference type="Proteomes" id="UP001195941">
    <property type="component" value="Unassembled WGS sequence"/>
</dbReference>
<accession>A0ABS5HSD9</accession>
<protein>
    <submittedName>
        <fullName evidence="2">Uncharacterized protein</fullName>
    </submittedName>
</protein>
<reference evidence="2 3" key="1">
    <citation type="journal article" date="2021" name="Arch. Microbiol.">
        <title>Thalassobius aquimarinus sp. nov., isolated from the Sea of Japan seashore.</title>
        <authorList>
            <person name="Kurilenko V.V."/>
            <person name="Romanenko L.A."/>
            <person name="Chernysheva N.Y."/>
            <person name="Velansky P.V."/>
            <person name="Tekutyeva L.A."/>
            <person name="Isaeva M.P."/>
            <person name="Mikhailov V.V."/>
        </authorList>
    </citation>
    <scope>NUCLEOTIDE SEQUENCE [LARGE SCALE GENOMIC DNA]</scope>
    <source>
        <strain evidence="2 3">KMM 8518</strain>
    </source>
</reference>